<accession>A0AAN5CD19</accession>
<keyword evidence="2" id="KW-1185">Reference proteome</keyword>
<protein>
    <recommendedName>
        <fullName evidence="3">F-box domain-containing protein</fullName>
    </recommendedName>
</protein>
<dbReference type="AlphaFoldDB" id="A0AAN5CD19"/>
<dbReference type="EMBL" id="BTRK01000002">
    <property type="protein sequence ID" value="GMR38149.1"/>
    <property type="molecule type" value="Genomic_DNA"/>
</dbReference>
<evidence type="ECO:0000313" key="1">
    <source>
        <dbReference type="EMBL" id="GMR38149.1"/>
    </source>
</evidence>
<feature type="non-terminal residue" evidence="1">
    <location>
        <position position="146"/>
    </location>
</feature>
<evidence type="ECO:0008006" key="3">
    <source>
        <dbReference type="Google" id="ProtNLM"/>
    </source>
</evidence>
<name>A0AAN5CD19_9BILA</name>
<evidence type="ECO:0000313" key="2">
    <source>
        <dbReference type="Proteomes" id="UP001328107"/>
    </source>
</evidence>
<organism evidence="1 2">
    <name type="scientific">Pristionchus mayeri</name>
    <dbReference type="NCBI Taxonomy" id="1317129"/>
    <lineage>
        <taxon>Eukaryota</taxon>
        <taxon>Metazoa</taxon>
        <taxon>Ecdysozoa</taxon>
        <taxon>Nematoda</taxon>
        <taxon>Chromadorea</taxon>
        <taxon>Rhabditida</taxon>
        <taxon>Rhabditina</taxon>
        <taxon>Diplogasteromorpha</taxon>
        <taxon>Diplogasteroidea</taxon>
        <taxon>Neodiplogasteridae</taxon>
        <taxon>Pristionchus</taxon>
    </lineage>
</organism>
<gene>
    <name evidence="1" type="ORF">PMAYCL1PPCAC_08344</name>
</gene>
<dbReference type="Proteomes" id="UP001328107">
    <property type="component" value="Unassembled WGS sequence"/>
</dbReference>
<proteinExistence type="predicted"/>
<sequence>FQNSLIEGHLTLMKSPLFPSSLFSSFDEESRETAEFCQAFRRLSTANTQNLVGESGIKIDQPTALIDIPSLSWIESLPWPALNRLFHFLHNKAESTDLANLSKVSSHIQNEVMEFVKRDNNHPGFKRVMLIKTWDALLVEFALYQE</sequence>
<feature type="non-terminal residue" evidence="1">
    <location>
        <position position="1"/>
    </location>
</feature>
<reference evidence="2" key="1">
    <citation type="submission" date="2022-10" db="EMBL/GenBank/DDBJ databases">
        <title>Genome assembly of Pristionchus species.</title>
        <authorList>
            <person name="Yoshida K."/>
            <person name="Sommer R.J."/>
        </authorList>
    </citation>
    <scope>NUCLEOTIDE SEQUENCE [LARGE SCALE GENOMIC DNA]</scope>
    <source>
        <strain evidence="2">RS5460</strain>
    </source>
</reference>
<comment type="caution">
    <text evidence="1">The sequence shown here is derived from an EMBL/GenBank/DDBJ whole genome shotgun (WGS) entry which is preliminary data.</text>
</comment>